<reference evidence="1" key="1">
    <citation type="submission" date="2020-05" db="EMBL/GenBank/DDBJ databases">
        <authorList>
            <person name="Chiriac C."/>
            <person name="Salcher M."/>
            <person name="Ghai R."/>
            <person name="Kavagutti S V."/>
        </authorList>
    </citation>
    <scope>NUCLEOTIDE SEQUENCE</scope>
</reference>
<dbReference type="EMBL" id="CAEZSR010000348">
    <property type="protein sequence ID" value="CAB4602460.1"/>
    <property type="molecule type" value="Genomic_DNA"/>
</dbReference>
<proteinExistence type="predicted"/>
<organism evidence="1">
    <name type="scientific">freshwater metagenome</name>
    <dbReference type="NCBI Taxonomy" id="449393"/>
    <lineage>
        <taxon>unclassified sequences</taxon>
        <taxon>metagenomes</taxon>
        <taxon>ecological metagenomes</taxon>
    </lineage>
</organism>
<protein>
    <submittedName>
        <fullName evidence="1">Unannotated protein</fullName>
    </submittedName>
</protein>
<gene>
    <name evidence="1" type="ORF">UFOPK1493_04418</name>
</gene>
<evidence type="ECO:0000313" key="1">
    <source>
        <dbReference type="EMBL" id="CAB4602460.1"/>
    </source>
</evidence>
<accession>A0A6J6GQC5</accession>
<name>A0A6J6GQC5_9ZZZZ</name>
<sequence length="82" mass="8587">MYMDVRDVEGYSGPSEIGGAELGEQAMVVSREDCGGSLPMEDGEATTLDAGTPVYLVPSDVNLLAARSGTTYLLFIAVDDVP</sequence>
<dbReference type="AlphaFoldDB" id="A0A6J6GQC5"/>